<dbReference type="OrthoDB" id="1100386at2759"/>
<dbReference type="RefSeq" id="XP_031415047.1">
    <property type="nucleotide sequence ID" value="XM_031559187.1"/>
</dbReference>
<feature type="domain" description="GPR128 N-terminal" evidence="1">
    <location>
        <begin position="4"/>
        <end position="63"/>
    </location>
</feature>
<dbReference type="InterPro" id="IPR053984">
    <property type="entry name" value="GPR128_N"/>
</dbReference>
<evidence type="ECO:0000313" key="3">
    <source>
        <dbReference type="Proteomes" id="UP000515152"/>
    </source>
</evidence>
<dbReference type="InterPro" id="IPR053985">
    <property type="entry name" value="GPR128_GAIN_subdom_A"/>
</dbReference>
<feature type="domain" description="GPR128 GAIN subdomain A" evidence="2">
    <location>
        <begin position="72"/>
        <end position="126"/>
    </location>
</feature>
<sequence>MIKTNFCEGKTVNGFTFSRTVIGWSAYSTEKCGSETNNADISEASARCVKNETGTPQFGQVQKTDCGLTLNDLLSNITGPINEETRKTLARSTQMLTSSPEKLTSSNITSAAQIINAVLNSSTTITEVTIYYCTYGHSNLLPTVHLG</sequence>
<dbReference type="GeneID" id="116218266"/>
<dbReference type="InterPro" id="IPR053066">
    <property type="entry name" value="ADGR_G7"/>
</dbReference>
<dbReference type="PANTHER" id="PTHR47767:SF1">
    <property type="entry name" value="ADHESION G PROTEIN-COUPLED RECEPTOR G7"/>
    <property type="match status" value="1"/>
</dbReference>
<evidence type="ECO:0000313" key="4">
    <source>
        <dbReference type="RefSeq" id="XP_031415047.1"/>
    </source>
</evidence>
<keyword evidence="3" id="KW-1185">Reference proteome</keyword>
<dbReference type="Proteomes" id="UP000515152">
    <property type="component" value="Chromosome 21"/>
</dbReference>
<dbReference type="KEGG" id="char:116218266"/>
<organism evidence="3 4">
    <name type="scientific">Clupea harengus</name>
    <name type="common">Atlantic herring</name>
    <dbReference type="NCBI Taxonomy" id="7950"/>
    <lineage>
        <taxon>Eukaryota</taxon>
        <taxon>Metazoa</taxon>
        <taxon>Chordata</taxon>
        <taxon>Craniata</taxon>
        <taxon>Vertebrata</taxon>
        <taxon>Euteleostomi</taxon>
        <taxon>Actinopterygii</taxon>
        <taxon>Neopterygii</taxon>
        <taxon>Teleostei</taxon>
        <taxon>Clupei</taxon>
        <taxon>Clupeiformes</taxon>
        <taxon>Clupeoidei</taxon>
        <taxon>Clupeidae</taxon>
        <taxon>Clupea</taxon>
    </lineage>
</organism>
<accession>A0A6P8EVV7</accession>
<proteinExistence type="predicted"/>
<dbReference type="Pfam" id="PF22259">
    <property type="entry name" value="GPR128_GAIN_subdomA"/>
    <property type="match status" value="1"/>
</dbReference>
<dbReference type="AlphaFoldDB" id="A0A6P8EVV7"/>
<name>A0A6P8EVV7_CLUHA</name>
<protein>
    <submittedName>
        <fullName evidence="4">Adhesion G-protein coupled receptor G7-like</fullName>
    </submittedName>
</protein>
<gene>
    <name evidence="4" type="primary">LOC116218266</name>
</gene>
<evidence type="ECO:0000259" key="1">
    <source>
        <dbReference type="Pfam" id="PF22257"/>
    </source>
</evidence>
<reference evidence="4" key="1">
    <citation type="submission" date="2025-08" db="UniProtKB">
        <authorList>
            <consortium name="RefSeq"/>
        </authorList>
    </citation>
    <scope>IDENTIFICATION</scope>
</reference>
<evidence type="ECO:0000259" key="2">
    <source>
        <dbReference type="Pfam" id="PF22259"/>
    </source>
</evidence>
<dbReference type="Pfam" id="PF22257">
    <property type="entry name" value="GPR128_N"/>
    <property type="match status" value="1"/>
</dbReference>
<dbReference type="PANTHER" id="PTHR47767">
    <property type="entry name" value="ADHESION G PROTEIN-COUPLED RECEPTOR G7"/>
    <property type="match status" value="1"/>
</dbReference>